<keyword evidence="1" id="KW-0472">Membrane</keyword>
<reference evidence="3 4" key="1">
    <citation type="submission" date="2023-04" db="EMBL/GenBank/DDBJ databases">
        <authorList>
            <person name="Hsu D."/>
        </authorList>
    </citation>
    <scope>NUCLEOTIDE SEQUENCE [LARGE SCALE GENOMIC DNA]</scope>
    <source>
        <strain evidence="3 4">MK1</strain>
    </source>
</reference>
<organism evidence="3 4">
    <name type="scientific">Metallumcola ferriviriculae</name>
    <dbReference type="NCBI Taxonomy" id="3039180"/>
    <lineage>
        <taxon>Bacteria</taxon>
        <taxon>Bacillati</taxon>
        <taxon>Bacillota</taxon>
        <taxon>Clostridia</taxon>
        <taxon>Neomoorellales</taxon>
        <taxon>Desulfitibacteraceae</taxon>
        <taxon>Metallumcola</taxon>
    </lineage>
</organism>
<keyword evidence="4" id="KW-1185">Reference proteome</keyword>
<feature type="domain" description="Putative Flp pilus-assembly TadG-like N-terminal" evidence="2">
    <location>
        <begin position="13"/>
        <end position="57"/>
    </location>
</feature>
<name>A0AAU0US36_9FIRM</name>
<evidence type="ECO:0000313" key="4">
    <source>
        <dbReference type="Proteomes" id="UP001329915"/>
    </source>
</evidence>
<accession>A0AAU0US36</accession>
<evidence type="ECO:0000259" key="2">
    <source>
        <dbReference type="Pfam" id="PF13400"/>
    </source>
</evidence>
<dbReference type="AlphaFoldDB" id="A0AAU0US36"/>
<dbReference type="KEGG" id="dbc:MFMK1_003515"/>
<proteinExistence type="predicted"/>
<keyword evidence="1" id="KW-1133">Transmembrane helix</keyword>
<keyword evidence="1" id="KW-0812">Transmembrane</keyword>
<feature type="transmembrane region" description="Helical" evidence="1">
    <location>
        <begin position="15"/>
        <end position="38"/>
    </location>
</feature>
<dbReference type="RefSeq" id="WP_366923027.1">
    <property type="nucleotide sequence ID" value="NZ_CP121694.1"/>
</dbReference>
<dbReference type="Proteomes" id="UP001329915">
    <property type="component" value="Chromosome"/>
</dbReference>
<evidence type="ECO:0000256" key="1">
    <source>
        <dbReference type="SAM" id="Phobius"/>
    </source>
</evidence>
<dbReference type="InterPro" id="IPR028087">
    <property type="entry name" value="Tad_N"/>
</dbReference>
<evidence type="ECO:0000313" key="3">
    <source>
        <dbReference type="EMBL" id="WRO23650.1"/>
    </source>
</evidence>
<gene>
    <name evidence="3" type="ORF">MFMK1_003515</name>
</gene>
<protein>
    <submittedName>
        <fullName evidence="3">Tad domain-containing protein</fullName>
    </submittedName>
</protein>
<dbReference type="EMBL" id="CP121694">
    <property type="protein sequence ID" value="WRO23650.1"/>
    <property type="molecule type" value="Genomic_DNA"/>
</dbReference>
<sequence>MIELIKHLKNDKGQAVVFVALLMLLFMAAGAIVVDVALTMVAKEKLQQGLDAGALAGTMELYDQPANAFAVAQEYLLNNVPGLDSYSINNRPTKAGLKLWGEKDLHFFFAPLLGFSSGTVSGVSVAEIGAVSSVIGAAPLAIEQHNFDYDDPYILKQSPNGFSFETYLGAGNFGALSLGGGGASKYEENLKYGFRQLLAVGDVVATETGNISGATRRGVDFLLQQCDHDPACTYSSFKPGCPRILLVPVYKEVEILSGQIKQVEVVGFASFFISEVSGTGVNNQIIGYFVKSFAAGTTGVDVPDFGLKTVRLVKGDNQ</sequence>
<dbReference type="Pfam" id="PF13400">
    <property type="entry name" value="Tad"/>
    <property type="match status" value="1"/>
</dbReference>